<evidence type="ECO:0000259" key="2">
    <source>
        <dbReference type="Pfam" id="PF18660"/>
    </source>
</evidence>
<sequence length="373" mass="41811">MADLMRIVSRDAFAQVLAEARARTQALDPSQWPLLRRIADQLELMARATARGRVPHEEDRARVDVGLIAAREFEQTDPEYADQLQELEYTFRRYPSLPPGPPVRRRGVLQVWSGRETWHKLVLEPGVPRTVGTAKADFVVEPHASGSPQFQILWDGVAAHVQAIDPHRITVGGQPGWYGELAHRGWMTAGAITFRFLVEDYTPPPGPVKPSDAARAALAELQPRSRAGTLYAIVDAARSDRALQLLEESVDAYASLYDGEQGRAYDDVAPYLVQLRGDSGLLQRLVDEGWGDAWGIYVESGRDFATVRRHFRQFLMVEAEGEAHRLFFRFYDPRVLHAFAATITPEQREQFLAGIDRIAFERPDTAALESLSG</sequence>
<proteinExistence type="predicted"/>
<dbReference type="Pfam" id="PF18660">
    <property type="entry name" value="Tsi6"/>
    <property type="match status" value="1"/>
</dbReference>
<feature type="domain" description="DUF4123" evidence="1">
    <location>
        <begin position="230"/>
        <end position="350"/>
    </location>
</feature>
<dbReference type="Pfam" id="PF13503">
    <property type="entry name" value="DUF4123"/>
    <property type="match status" value="1"/>
</dbReference>
<dbReference type="EMBL" id="FOMX01000003">
    <property type="protein sequence ID" value="SFD67792.1"/>
    <property type="molecule type" value="Genomic_DNA"/>
</dbReference>
<protein>
    <recommendedName>
        <fullName evidence="5">DUF4123 domain-containing protein</fullName>
    </recommendedName>
</protein>
<dbReference type="InterPro" id="IPR025391">
    <property type="entry name" value="DUF4123"/>
</dbReference>
<accession>A0A1I1UAD5</accession>
<keyword evidence="4" id="KW-1185">Reference proteome</keyword>
<evidence type="ECO:0000313" key="4">
    <source>
        <dbReference type="Proteomes" id="UP000199400"/>
    </source>
</evidence>
<gene>
    <name evidence="3" type="ORF">SAMN02745121_01098</name>
</gene>
<organism evidence="3 4">
    <name type="scientific">Nannocystis exedens</name>
    <dbReference type="NCBI Taxonomy" id="54"/>
    <lineage>
        <taxon>Bacteria</taxon>
        <taxon>Pseudomonadati</taxon>
        <taxon>Myxococcota</taxon>
        <taxon>Polyangia</taxon>
        <taxon>Nannocystales</taxon>
        <taxon>Nannocystaceae</taxon>
        <taxon>Nannocystis</taxon>
    </lineage>
</organism>
<dbReference type="STRING" id="54.SAMN02745121_01098"/>
<reference evidence="4" key="1">
    <citation type="submission" date="2016-10" db="EMBL/GenBank/DDBJ databases">
        <authorList>
            <person name="Varghese N."/>
            <person name="Submissions S."/>
        </authorList>
    </citation>
    <scope>NUCLEOTIDE SEQUENCE [LARGE SCALE GENOMIC DNA]</scope>
    <source>
        <strain evidence="4">ATCC 25963</strain>
    </source>
</reference>
<dbReference type="RefSeq" id="WP_096329574.1">
    <property type="nucleotide sequence ID" value="NZ_FOMX01000003.1"/>
</dbReference>
<dbReference type="InterPro" id="IPR040818">
    <property type="entry name" value="Tsi6"/>
</dbReference>
<dbReference type="AlphaFoldDB" id="A0A1I1UAD5"/>
<evidence type="ECO:0000313" key="3">
    <source>
        <dbReference type="EMBL" id="SFD67792.1"/>
    </source>
</evidence>
<feature type="domain" description="Tsi6" evidence="2">
    <location>
        <begin position="15"/>
        <end position="90"/>
    </location>
</feature>
<dbReference type="OrthoDB" id="955748at2"/>
<evidence type="ECO:0008006" key="5">
    <source>
        <dbReference type="Google" id="ProtNLM"/>
    </source>
</evidence>
<dbReference type="Proteomes" id="UP000199400">
    <property type="component" value="Unassembled WGS sequence"/>
</dbReference>
<name>A0A1I1UAD5_9BACT</name>
<evidence type="ECO:0000259" key="1">
    <source>
        <dbReference type="Pfam" id="PF13503"/>
    </source>
</evidence>